<dbReference type="EMBL" id="NFFZ01000004">
    <property type="protein sequence ID" value="OTI63377.1"/>
    <property type="molecule type" value="Genomic_DNA"/>
</dbReference>
<dbReference type="RefSeq" id="WP_065327360.1">
    <property type="nucleotide sequence ID" value="NZ_NFFZ01000004.1"/>
</dbReference>
<dbReference type="Proteomes" id="UP000194857">
    <property type="component" value="Unassembled WGS sequence"/>
</dbReference>
<comment type="caution">
    <text evidence="1">The sequence shown here is derived from an EMBL/GenBank/DDBJ whole genome shotgun (WGS) entry which is preliminary data.</text>
</comment>
<gene>
    <name evidence="1" type="ORF">CAZ10_11170</name>
</gene>
<organism evidence="1 2">
    <name type="scientific">Pseudomonas aeruginosa</name>
    <dbReference type="NCBI Taxonomy" id="287"/>
    <lineage>
        <taxon>Bacteria</taxon>
        <taxon>Pseudomonadati</taxon>
        <taxon>Pseudomonadota</taxon>
        <taxon>Gammaproteobacteria</taxon>
        <taxon>Pseudomonadales</taxon>
        <taxon>Pseudomonadaceae</taxon>
        <taxon>Pseudomonas</taxon>
    </lineage>
</organism>
<reference evidence="1 2" key="1">
    <citation type="submission" date="2017-05" db="EMBL/GenBank/DDBJ databases">
        <authorList>
            <person name="Song R."/>
            <person name="Chenine A.L."/>
            <person name="Ruprecht R.M."/>
        </authorList>
    </citation>
    <scope>NUCLEOTIDE SEQUENCE [LARGE SCALE GENOMIC DNA]</scope>
    <source>
        <strain evidence="1 2">S567_C10_BS</strain>
    </source>
</reference>
<evidence type="ECO:0000313" key="2">
    <source>
        <dbReference type="Proteomes" id="UP000194857"/>
    </source>
</evidence>
<proteinExistence type="predicted"/>
<dbReference type="AlphaFoldDB" id="A0A241XSI7"/>
<accession>A0A241XSI7</accession>
<name>A0A241XSI7_PSEAI</name>
<sequence length="260" mass="28409">MSLSNAVTTLMTRNLQKLGYPTGDIRWSLGYCQGDGSSFSGSLDIAVLGPRLLPEISQEIWASIDCDLEIVRSRSCRYVHERSVDLNIDTLCVEQTDASEYGGVAQKVALHKLVGALEDDILKASFKNSADGYKLIESFVSEDTLAWRFRTASFLVELFKINDEDCSPFDLYDEGDQLDGVISSILEGKTSIFGTKVVVSLLDDDGDASTVLAESYLGGFSCDSNDASLGGMRREVVSEAISMAREAYQKLLRPRLKAAA</sequence>
<evidence type="ECO:0000313" key="1">
    <source>
        <dbReference type="EMBL" id="OTI63377.1"/>
    </source>
</evidence>
<protein>
    <submittedName>
        <fullName evidence="1">Uncharacterized protein</fullName>
    </submittedName>
</protein>